<sequence>MARDRANINTNIWTDADWRALPRGAKYLYQMLLTHPTLNYAGVADWRPGRLAAMSPDTTASDIHDDAMALQAARFIYVDEQTEEVLIRSFLRHDGLLKQPKLSIAMVNAFGGIASSEIQQIITFELQRLRAEYPTWSAFQQGKVLALVKGLGRDMDEFRRSTGQEDAPVLPVTFTDNDQSRAQPFAQEVAQPHEQGQALPTTTATTTSTYVDKRVPPQKRGSRIPADFHISSEMAQWASANAPNVDINLETMTFKNYWEAKTGRDTTKLDWGKTWQNWILRSRANTVTTSKPSTGDKMRATFALGQQMQAQQNQTFQHEIGI</sequence>
<dbReference type="KEGG" id="aaq:AOC05_05070"/>
<dbReference type="AlphaFoldDB" id="A0A0M5LZP5"/>
<evidence type="ECO:0000313" key="2">
    <source>
        <dbReference type="Proteomes" id="UP000062833"/>
    </source>
</evidence>
<dbReference type="Proteomes" id="UP000062833">
    <property type="component" value="Chromosome"/>
</dbReference>
<dbReference type="EMBL" id="CP012677">
    <property type="protein sequence ID" value="ALE91844.1"/>
    <property type="molecule type" value="Genomic_DNA"/>
</dbReference>
<name>A0A0M5LZP5_9MICC</name>
<organism evidence="1 2">
    <name type="scientific">Arthrobacter alpinus</name>
    <dbReference type="NCBI Taxonomy" id="656366"/>
    <lineage>
        <taxon>Bacteria</taxon>
        <taxon>Bacillati</taxon>
        <taxon>Actinomycetota</taxon>
        <taxon>Actinomycetes</taxon>
        <taxon>Micrococcales</taxon>
        <taxon>Micrococcaceae</taxon>
        <taxon>Arthrobacter</taxon>
    </lineage>
</organism>
<protein>
    <submittedName>
        <fullName evidence="1">Uncharacterized protein</fullName>
    </submittedName>
</protein>
<evidence type="ECO:0000313" key="1">
    <source>
        <dbReference type="EMBL" id="ALE91844.1"/>
    </source>
</evidence>
<keyword evidence="2" id="KW-1185">Reference proteome</keyword>
<proteinExistence type="predicted"/>
<accession>A0A0M5LZP5</accession>
<gene>
    <name evidence="1" type="ORF">AOC05_05070</name>
</gene>
<dbReference type="PATRIC" id="fig|656366.3.peg.1092"/>
<reference evidence="2" key="1">
    <citation type="submission" date="2015-09" db="EMBL/GenBank/DDBJ databases">
        <title>Complete genome of Arthrobacter alpinus strain R3.8.</title>
        <authorList>
            <person name="See-Too W.S."/>
            <person name="Chan K.G."/>
        </authorList>
    </citation>
    <scope>NUCLEOTIDE SEQUENCE [LARGE SCALE GENOMIC DNA]</scope>
    <source>
        <strain evidence="2">R3.8</strain>
    </source>
</reference>